<name>A0ACB7RIZ0_HYAAI</name>
<evidence type="ECO:0000313" key="1">
    <source>
        <dbReference type="EMBL" id="KAH6922345.1"/>
    </source>
</evidence>
<keyword evidence="2" id="KW-1185">Reference proteome</keyword>
<protein>
    <submittedName>
        <fullName evidence="1">Uncharacterized protein</fullName>
    </submittedName>
</protein>
<gene>
    <name evidence="1" type="ORF">HPB50_013365</name>
</gene>
<organism evidence="1 2">
    <name type="scientific">Hyalomma asiaticum</name>
    <name type="common">Tick</name>
    <dbReference type="NCBI Taxonomy" id="266040"/>
    <lineage>
        <taxon>Eukaryota</taxon>
        <taxon>Metazoa</taxon>
        <taxon>Ecdysozoa</taxon>
        <taxon>Arthropoda</taxon>
        <taxon>Chelicerata</taxon>
        <taxon>Arachnida</taxon>
        <taxon>Acari</taxon>
        <taxon>Parasitiformes</taxon>
        <taxon>Ixodida</taxon>
        <taxon>Ixodoidea</taxon>
        <taxon>Ixodidae</taxon>
        <taxon>Hyalomminae</taxon>
        <taxon>Hyalomma</taxon>
    </lineage>
</organism>
<evidence type="ECO:0000313" key="2">
    <source>
        <dbReference type="Proteomes" id="UP000821845"/>
    </source>
</evidence>
<comment type="caution">
    <text evidence="1">The sequence shown here is derived from an EMBL/GenBank/DDBJ whole genome shotgun (WGS) entry which is preliminary data.</text>
</comment>
<reference evidence="1" key="1">
    <citation type="submission" date="2020-05" db="EMBL/GenBank/DDBJ databases">
        <title>Large-scale comparative analyses of tick genomes elucidate their genetic diversity and vector capacities.</title>
        <authorList>
            <person name="Jia N."/>
            <person name="Wang J."/>
            <person name="Shi W."/>
            <person name="Du L."/>
            <person name="Sun Y."/>
            <person name="Zhan W."/>
            <person name="Jiang J."/>
            <person name="Wang Q."/>
            <person name="Zhang B."/>
            <person name="Ji P."/>
            <person name="Sakyi L.B."/>
            <person name="Cui X."/>
            <person name="Yuan T."/>
            <person name="Jiang B."/>
            <person name="Yang W."/>
            <person name="Lam T.T.-Y."/>
            <person name="Chang Q."/>
            <person name="Ding S."/>
            <person name="Wang X."/>
            <person name="Zhu J."/>
            <person name="Ruan X."/>
            <person name="Zhao L."/>
            <person name="Wei J."/>
            <person name="Que T."/>
            <person name="Du C."/>
            <person name="Cheng J."/>
            <person name="Dai P."/>
            <person name="Han X."/>
            <person name="Huang E."/>
            <person name="Gao Y."/>
            <person name="Liu J."/>
            <person name="Shao H."/>
            <person name="Ye R."/>
            <person name="Li L."/>
            <person name="Wei W."/>
            <person name="Wang X."/>
            <person name="Wang C."/>
            <person name="Yang T."/>
            <person name="Huo Q."/>
            <person name="Li W."/>
            <person name="Guo W."/>
            <person name="Chen H."/>
            <person name="Zhou L."/>
            <person name="Ni X."/>
            <person name="Tian J."/>
            <person name="Zhou Y."/>
            <person name="Sheng Y."/>
            <person name="Liu T."/>
            <person name="Pan Y."/>
            <person name="Xia L."/>
            <person name="Li J."/>
            <person name="Zhao F."/>
            <person name="Cao W."/>
        </authorList>
    </citation>
    <scope>NUCLEOTIDE SEQUENCE</scope>
    <source>
        <strain evidence="1">Hyas-2018</strain>
    </source>
</reference>
<dbReference type="EMBL" id="CM023489">
    <property type="protein sequence ID" value="KAH6922345.1"/>
    <property type="molecule type" value="Genomic_DNA"/>
</dbReference>
<accession>A0ACB7RIZ0</accession>
<dbReference type="Proteomes" id="UP000821845">
    <property type="component" value="Chromosome 9"/>
</dbReference>
<proteinExistence type="predicted"/>
<sequence>MVDHPELTPAAESATSSATLQHHSVMHDASQSTMARPKLWKWTDPGTSYHLASTWPPAPNIPLAARVYHAGATNKPHAPGLDPGVVNVKPYICEYLDKGFPNMLRLRKHMTIHTLPTSFVCAICLIGFKKKALDIHVSSHG</sequence>